<reference evidence="1" key="1">
    <citation type="journal article" date="2021" name="New Phytol.">
        <title>Evolutionary innovations through gain and loss of genes in the ectomycorrhizal Boletales.</title>
        <authorList>
            <person name="Wu G."/>
            <person name="Miyauchi S."/>
            <person name="Morin E."/>
            <person name="Kuo A."/>
            <person name="Drula E."/>
            <person name="Varga T."/>
            <person name="Kohler A."/>
            <person name="Feng B."/>
            <person name="Cao Y."/>
            <person name="Lipzen A."/>
            <person name="Daum C."/>
            <person name="Hundley H."/>
            <person name="Pangilinan J."/>
            <person name="Johnson J."/>
            <person name="Barry K."/>
            <person name="LaButti K."/>
            <person name="Ng V."/>
            <person name="Ahrendt S."/>
            <person name="Min B."/>
            <person name="Choi I.G."/>
            <person name="Park H."/>
            <person name="Plett J.M."/>
            <person name="Magnuson J."/>
            <person name="Spatafora J.W."/>
            <person name="Nagy L.G."/>
            <person name="Henrissat B."/>
            <person name="Grigoriev I.V."/>
            <person name="Yang Z.L."/>
            <person name="Xu J."/>
            <person name="Martin F.M."/>
        </authorList>
    </citation>
    <scope>NUCLEOTIDE SEQUENCE</scope>
    <source>
        <strain evidence="1">KUC20120723A-06</strain>
    </source>
</reference>
<dbReference type="Proteomes" id="UP000790709">
    <property type="component" value="Unassembled WGS sequence"/>
</dbReference>
<name>A0ACB8BJG1_9AGAM</name>
<sequence length="1653" mass="182718">MVLVTGGYLMAYPQARDWAQRKFPDIDFYNFNFTPNIILKRLGGQILNPPSCIGVLYKNEDLVLFITSYALDRTATIYKHKVFRVSEHVLRIRQELFGGMEDELEFLKDLKFVTICDPFRNGLPRSLWLPGCPSVGFLQSLRQEESENGTLVLNFIGIGAARSSLRVRPDMGMASWILAAASSTTFWPSSEIVEVVSTASRVRLHHVEELWERRGERVVCSPVVLTGNVDFVDGLHGSDVVLEFRDVGRVEVVGENANGMRGAGTVCWIWSGAQEFVEQHCGSVRGGWDSPLGIDHLWRVLCSCPVDKESALFHGWTWQFKSGVMGMVSVARITVILLTFTVTQTLIDRHCTTVSNQIEMYLTSYWPHSRIYLDMSRPSFRRPRPLRAGVQHGSLAARVENHARTRGTGFSETAIYCPSLYCLCTTSLVEYDKRRCVGPCTGATLPEQDGSGTFDVHAFKLQVQEAPIPGDMESTEGKIEFSLTVVGATGLSPSNDTGFYVVVKVDGKQGRTAELAPTPQSTIEWNACFALRADKASYIALHLHECWKAVLPGDLRGDKPIWESRATAEQLLGCDSKFTNMALSAKAPHKKGHLIVKAERAVHTEAERLVVGESLAKPRWPDEMRELEPSAVRSVHDFADTMYSDFKESHHREKLEQAINHYRVSLFFRPVGHPKRFITLGLLALILPTRFGQSGDGADLDEAIKLHRAALVLLPPGNSSHSLSLNNLALTLSTRFKQFGDRADLDEAIELSRAALALLPPGHPDHSLSLNSLAGTLSTRFERFGDRADLDEAIELNRAALAVLPDGHPLCSKLLNDFALALATRFEQFGDGAELDKAIELNRAALALLPQRHPKHSTSLGNLSSTLSTRFRQLGDRADLDEAIELDRAALVLRPHGHPDHSLSLNNLASTLCTRFHQFGDKTDLDEAIKLNRAALALCPQGRLEHSAFLSNLASTLSARFHQFGDGADLDEAIELNFAALVLRPQGHPSHSTSLNNLAGTLFTRFNQFGDRADLDKAIKLNRAALALCPPGHPNHSTSLSNLALVLSTRFDQFHDTVDLNEAIQLNCAALALRPQGHPFRSGSLHALALNLSARFDQFGSRADLDISLQCHELASTDSNCSSWRQVWYSLAWIVVTERFDHVSALNAYRVFLGNLDRHAISRSSVVLRHEVLKSVSSSLAVNAASCALRRNEPGTAVELLEQGRGVIWTQMANLRTPLQQLSDVNAQGKRLATDLQRISSELDRLSGRPQDESSFRDEEAQRHRRLAEEWDSVVCEIRQLEGFSRFLLPPLYSDLQQAAIEGPVIVINASKYSCDALIILRDGPPHHIPLGDITLQDVIELESEFACILKTRSNSSVPGHGNSTWSQLFHLLRSLWDLVMYPIVHALGDIQVPANSRIWLCPTSKFTLLPLHAAGPYRKGELGMSDLYIVSYTPTLSALIRTRRGRTTASAIAPKFTAIGQAMPSSGSHEKELVTVNAELNLVLRQLPTSVPSTRLADAAATRHAALDALRKSSWVHLACHGKQDTTQAFNSCFAMRDKPVSLLDIIHADIPHPEFAFLSACHTAVGDAKTPDEVIHLAAGMQFAGFKSVIGTMWAVDDEIAHHMVSAFYKNMFEHGMDYTKAAASLNIAMRTVDKKAVPLEQRIVFVHTGA</sequence>
<gene>
    <name evidence="1" type="ORF">BV22DRAFT_1119848</name>
</gene>
<comment type="caution">
    <text evidence="1">The sequence shown here is derived from an EMBL/GenBank/DDBJ whole genome shotgun (WGS) entry which is preliminary data.</text>
</comment>
<dbReference type="EMBL" id="MU266412">
    <property type="protein sequence ID" value="KAH7924962.1"/>
    <property type="molecule type" value="Genomic_DNA"/>
</dbReference>
<accession>A0ACB8BJG1</accession>
<organism evidence="1 2">
    <name type="scientific">Leucogyrophana mollusca</name>
    <dbReference type="NCBI Taxonomy" id="85980"/>
    <lineage>
        <taxon>Eukaryota</taxon>
        <taxon>Fungi</taxon>
        <taxon>Dikarya</taxon>
        <taxon>Basidiomycota</taxon>
        <taxon>Agaricomycotina</taxon>
        <taxon>Agaricomycetes</taxon>
        <taxon>Agaricomycetidae</taxon>
        <taxon>Boletales</taxon>
        <taxon>Boletales incertae sedis</taxon>
        <taxon>Leucogyrophana</taxon>
    </lineage>
</organism>
<protein>
    <submittedName>
        <fullName evidence="1">Uncharacterized protein</fullName>
    </submittedName>
</protein>
<proteinExistence type="predicted"/>
<evidence type="ECO:0000313" key="2">
    <source>
        <dbReference type="Proteomes" id="UP000790709"/>
    </source>
</evidence>
<keyword evidence="2" id="KW-1185">Reference proteome</keyword>
<evidence type="ECO:0000313" key="1">
    <source>
        <dbReference type="EMBL" id="KAH7924962.1"/>
    </source>
</evidence>